<dbReference type="EMBL" id="CT868065">
    <property type="protein sequence ID" value="CAK69208.1"/>
    <property type="molecule type" value="Genomic_DNA"/>
</dbReference>
<dbReference type="GeneID" id="5022390"/>
<dbReference type="OMA" id="QMIINKR"/>
<organism evidence="2 3">
    <name type="scientific">Paramecium tetraurelia</name>
    <dbReference type="NCBI Taxonomy" id="5888"/>
    <lineage>
        <taxon>Eukaryota</taxon>
        <taxon>Sar</taxon>
        <taxon>Alveolata</taxon>
        <taxon>Ciliophora</taxon>
        <taxon>Intramacronucleata</taxon>
        <taxon>Oligohymenophorea</taxon>
        <taxon>Peniculida</taxon>
        <taxon>Parameciidae</taxon>
        <taxon>Paramecium</taxon>
    </lineage>
</organism>
<feature type="region of interest" description="Disordered" evidence="1">
    <location>
        <begin position="611"/>
        <end position="659"/>
    </location>
</feature>
<sequence length="673" mass="78335">MSSSNQQDESYDEEQEDDEVETVQENGLKQLFKNQEQFMQQINYLNEQAVIKIKLQKFKEAMKLLQQSEQMLEYAASCGKTIDKNLIIVVLYNQACGYQWYKKQTIFSQWVLDKCSKYLSGVIYNMEESMKEEEQDTNNLASAQESDASLVKKKAFLARTLLQHTAILSQLGKHKLALQSARKAASTMREIFKIASQFCKDWLNKNGSLGSATTANSTLTTKSKQKNNKFQMKDEVEFSRLVIDASKDILQDLSKQQDLDNISNNEQLILREAKRQLYFWRNNPENNEKHIRKELRLDQKEDDYRSILGVQNVQEWIQTFNIGFIMHMTPQIYEDFSSQGEMLYEISKRLLLEKIIYLSISYFTIATELRFIELDKAKQQGIKDINTDEFKLSELYHLKAVEIACKNITCSSPYINHLITSYHKHYNSNLDTIQEESMMSMVSEVNYKEQKLQKLKQMQIQTQRENQSILKNLAEVKLNDSSPSGKFVNSFLNQQSPLKNNRNISDNVKPQTSLMEQMIINKRRQQMPSDMSPKQKISFFNATSNNSCERINEKLLKTQETLPIQLQPYKSAKTTFNNLIKQNQNSQASSNHNNNGLLKAFFFDNCRTERMNASSNQSPRRVGRSPEKSPDRSQISLKPRNSVLGNKTPQNRPRTDTEQCKYQQLFKRMSYQV</sequence>
<feature type="compositionally biased region" description="Polar residues" evidence="1">
    <location>
        <begin position="643"/>
        <end position="652"/>
    </location>
</feature>
<evidence type="ECO:0008006" key="4">
    <source>
        <dbReference type="Google" id="ProtNLM"/>
    </source>
</evidence>
<reference evidence="2 3" key="1">
    <citation type="journal article" date="2006" name="Nature">
        <title>Global trends of whole-genome duplications revealed by the ciliate Paramecium tetraurelia.</title>
        <authorList>
            <consortium name="Genoscope"/>
            <person name="Aury J.-M."/>
            <person name="Jaillon O."/>
            <person name="Duret L."/>
            <person name="Noel B."/>
            <person name="Jubin C."/>
            <person name="Porcel B.M."/>
            <person name="Segurens B."/>
            <person name="Daubin V."/>
            <person name="Anthouard V."/>
            <person name="Aiach N."/>
            <person name="Arnaiz O."/>
            <person name="Billaut A."/>
            <person name="Beisson J."/>
            <person name="Blanc I."/>
            <person name="Bouhouche K."/>
            <person name="Camara F."/>
            <person name="Duharcourt S."/>
            <person name="Guigo R."/>
            <person name="Gogendeau D."/>
            <person name="Katinka M."/>
            <person name="Keller A.-M."/>
            <person name="Kissmehl R."/>
            <person name="Klotz C."/>
            <person name="Koll F."/>
            <person name="Le Moue A."/>
            <person name="Lepere C."/>
            <person name="Malinsky S."/>
            <person name="Nowacki M."/>
            <person name="Nowak J.K."/>
            <person name="Plattner H."/>
            <person name="Poulain J."/>
            <person name="Ruiz F."/>
            <person name="Serrano V."/>
            <person name="Zagulski M."/>
            <person name="Dessen P."/>
            <person name="Betermier M."/>
            <person name="Weissenbach J."/>
            <person name="Scarpelli C."/>
            <person name="Schachter V."/>
            <person name="Sperling L."/>
            <person name="Meyer E."/>
            <person name="Cohen J."/>
            <person name="Wincker P."/>
        </authorList>
    </citation>
    <scope>NUCLEOTIDE SEQUENCE [LARGE SCALE GENOMIC DNA]</scope>
    <source>
        <strain evidence="2 3">Stock d4-2</strain>
    </source>
</reference>
<protein>
    <recommendedName>
        <fullName evidence="4">BRO1 domain-containing protein</fullName>
    </recommendedName>
</protein>
<feature type="region of interest" description="Disordered" evidence="1">
    <location>
        <begin position="1"/>
        <end position="20"/>
    </location>
</feature>
<dbReference type="KEGG" id="ptm:GSPATT00037646001"/>
<feature type="compositionally biased region" description="Acidic residues" evidence="1">
    <location>
        <begin position="9"/>
        <end position="20"/>
    </location>
</feature>
<dbReference type="eggNOG" id="ENOG502SHF2">
    <property type="taxonomic scope" value="Eukaryota"/>
</dbReference>
<dbReference type="InParanoid" id="A0CEJ1"/>
<dbReference type="OrthoDB" id="299411at2759"/>
<dbReference type="RefSeq" id="XP_001436605.1">
    <property type="nucleotide sequence ID" value="XM_001436568.1"/>
</dbReference>
<evidence type="ECO:0000313" key="2">
    <source>
        <dbReference type="EMBL" id="CAK69208.1"/>
    </source>
</evidence>
<dbReference type="HOGENOM" id="CLU_414755_0_0_1"/>
<keyword evidence="3" id="KW-1185">Reference proteome</keyword>
<dbReference type="AlphaFoldDB" id="A0CEJ1"/>
<evidence type="ECO:0000256" key="1">
    <source>
        <dbReference type="SAM" id="MobiDB-lite"/>
    </source>
</evidence>
<proteinExistence type="predicted"/>
<dbReference type="Proteomes" id="UP000000600">
    <property type="component" value="Unassembled WGS sequence"/>
</dbReference>
<accession>A0CEJ1</accession>
<gene>
    <name evidence="2" type="ORF">GSPATT00037646001</name>
</gene>
<evidence type="ECO:0000313" key="3">
    <source>
        <dbReference type="Proteomes" id="UP000000600"/>
    </source>
</evidence>
<name>A0CEJ1_PARTE</name>